<evidence type="ECO:0000259" key="11">
    <source>
        <dbReference type="Pfam" id="PF07992"/>
    </source>
</evidence>
<evidence type="ECO:0000256" key="3">
    <source>
        <dbReference type="ARBA" id="ARBA00022630"/>
    </source>
</evidence>
<reference evidence="13 14" key="1">
    <citation type="journal article" date="2010" name="Stand. Genomic Sci.">
        <title>Complete genome sequence of Haliangium ochraceum type strain (SMP-2).</title>
        <authorList>
            <consortium name="US DOE Joint Genome Institute (JGI-PGF)"/>
            <person name="Ivanova N."/>
            <person name="Daum C."/>
            <person name="Lang E."/>
            <person name="Abt B."/>
            <person name="Kopitz M."/>
            <person name="Saunders E."/>
            <person name="Lapidus A."/>
            <person name="Lucas S."/>
            <person name="Glavina Del Rio T."/>
            <person name="Nolan M."/>
            <person name="Tice H."/>
            <person name="Copeland A."/>
            <person name="Cheng J.F."/>
            <person name="Chen F."/>
            <person name="Bruce D."/>
            <person name="Goodwin L."/>
            <person name="Pitluck S."/>
            <person name="Mavromatis K."/>
            <person name="Pati A."/>
            <person name="Mikhailova N."/>
            <person name="Chen A."/>
            <person name="Palaniappan K."/>
            <person name="Land M."/>
            <person name="Hauser L."/>
            <person name="Chang Y.J."/>
            <person name="Jeffries C.D."/>
            <person name="Detter J.C."/>
            <person name="Brettin T."/>
            <person name="Rohde M."/>
            <person name="Goker M."/>
            <person name="Bristow J."/>
            <person name="Markowitz V."/>
            <person name="Eisen J.A."/>
            <person name="Hugenholtz P."/>
            <person name="Kyrpides N.C."/>
            <person name="Klenk H.P."/>
        </authorList>
    </citation>
    <scope>NUCLEOTIDE SEQUENCE [LARGE SCALE GENOMIC DNA]</scope>
    <source>
        <strain evidence="14">DSM 14365 / CIP 107738 / JCM 11303 / AJ 13395 / SMP-2</strain>
    </source>
</reference>
<dbReference type="GO" id="GO:0050136">
    <property type="term" value="F:NADH dehydrogenase (quinone) (non-electrogenic) activity"/>
    <property type="evidence" value="ECO:0007669"/>
    <property type="project" value="UniProtKB-EC"/>
</dbReference>
<dbReference type="Gene3D" id="3.50.50.100">
    <property type="match status" value="1"/>
</dbReference>
<comment type="catalytic activity">
    <reaction evidence="8">
        <text>a quinone + NADH + H(+) = a quinol + NAD(+)</text>
        <dbReference type="Rhea" id="RHEA:46160"/>
        <dbReference type="ChEBI" id="CHEBI:15378"/>
        <dbReference type="ChEBI" id="CHEBI:24646"/>
        <dbReference type="ChEBI" id="CHEBI:57540"/>
        <dbReference type="ChEBI" id="CHEBI:57945"/>
        <dbReference type="ChEBI" id="CHEBI:132124"/>
        <dbReference type="EC" id="1.6.5.9"/>
    </reaction>
</comment>
<comment type="similarity">
    <text evidence="1">Belongs to the NADH dehydrogenase family.</text>
</comment>
<evidence type="ECO:0000256" key="9">
    <source>
        <dbReference type="SAM" id="MobiDB-lite"/>
    </source>
</evidence>
<dbReference type="OrthoDB" id="9781621at2"/>
<feature type="region of interest" description="Disordered" evidence="9">
    <location>
        <begin position="431"/>
        <end position="456"/>
    </location>
</feature>
<dbReference type="Pfam" id="PF22366">
    <property type="entry name" value="NDH2_C"/>
    <property type="match status" value="1"/>
</dbReference>
<dbReference type="KEGG" id="hoh:Hoch_0382"/>
<protein>
    <recommendedName>
        <fullName evidence="2">NADH:ubiquinone reductase (non-electrogenic)</fullName>
        <ecNumber evidence="2">1.6.5.9</ecNumber>
    </recommendedName>
</protein>
<keyword evidence="4" id="KW-0274">FAD</keyword>
<keyword evidence="3" id="KW-0285">Flavoprotein</keyword>
<keyword evidence="5" id="KW-0809">Transit peptide</keyword>
<dbReference type="AlphaFoldDB" id="D0LIZ4"/>
<keyword evidence="10" id="KW-0812">Transmembrane</keyword>
<evidence type="ECO:0000256" key="10">
    <source>
        <dbReference type="SAM" id="Phobius"/>
    </source>
</evidence>
<dbReference type="InterPro" id="IPR036188">
    <property type="entry name" value="FAD/NAD-bd_sf"/>
</dbReference>
<dbReference type="Proteomes" id="UP000001880">
    <property type="component" value="Chromosome"/>
</dbReference>
<evidence type="ECO:0000313" key="14">
    <source>
        <dbReference type="Proteomes" id="UP000001880"/>
    </source>
</evidence>
<dbReference type="InterPro" id="IPR045024">
    <property type="entry name" value="NDH-2"/>
</dbReference>
<keyword evidence="7" id="KW-0520">NAD</keyword>
<dbReference type="EMBL" id="CP001804">
    <property type="protein sequence ID" value="ACY13023.1"/>
    <property type="molecule type" value="Genomic_DNA"/>
</dbReference>
<feature type="transmembrane region" description="Helical" evidence="10">
    <location>
        <begin position="384"/>
        <end position="401"/>
    </location>
</feature>
<evidence type="ECO:0000256" key="5">
    <source>
        <dbReference type="ARBA" id="ARBA00022946"/>
    </source>
</evidence>
<evidence type="ECO:0000256" key="8">
    <source>
        <dbReference type="ARBA" id="ARBA00047599"/>
    </source>
</evidence>
<evidence type="ECO:0000256" key="7">
    <source>
        <dbReference type="ARBA" id="ARBA00023027"/>
    </source>
</evidence>
<evidence type="ECO:0000259" key="12">
    <source>
        <dbReference type="Pfam" id="PF22366"/>
    </source>
</evidence>
<evidence type="ECO:0000256" key="6">
    <source>
        <dbReference type="ARBA" id="ARBA00023002"/>
    </source>
</evidence>
<dbReference type="SUPFAM" id="SSF51905">
    <property type="entry name" value="FAD/NAD(P)-binding domain"/>
    <property type="match status" value="1"/>
</dbReference>
<dbReference type="PRINTS" id="PR00411">
    <property type="entry name" value="PNDRDTASEI"/>
</dbReference>
<dbReference type="eggNOG" id="COG1252">
    <property type="taxonomic scope" value="Bacteria"/>
</dbReference>
<keyword evidence="10" id="KW-1133">Transmembrane helix</keyword>
<organism evidence="13 14">
    <name type="scientific">Haliangium ochraceum (strain DSM 14365 / JCM 11303 / SMP-2)</name>
    <dbReference type="NCBI Taxonomy" id="502025"/>
    <lineage>
        <taxon>Bacteria</taxon>
        <taxon>Pseudomonadati</taxon>
        <taxon>Myxococcota</taxon>
        <taxon>Polyangia</taxon>
        <taxon>Haliangiales</taxon>
        <taxon>Kofleriaceae</taxon>
        <taxon>Haliangium</taxon>
    </lineage>
</organism>
<evidence type="ECO:0000256" key="2">
    <source>
        <dbReference type="ARBA" id="ARBA00012637"/>
    </source>
</evidence>
<keyword evidence="14" id="KW-1185">Reference proteome</keyword>
<evidence type="ECO:0000313" key="13">
    <source>
        <dbReference type="EMBL" id="ACY13023.1"/>
    </source>
</evidence>
<name>D0LIZ4_HALO1</name>
<dbReference type="InterPro" id="IPR054585">
    <property type="entry name" value="NDH2-like_C"/>
</dbReference>
<dbReference type="PANTHER" id="PTHR43706:SF47">
    <property type="entry name" value="EXTERNAL NADH-UBIQUINONE OXIDOREDUCTASE 1, MITOCHONDRIAL-RELATED"/>
    <property type="match status" value="1"/>
</dbReference>
<dbReference type="EC" id="1.6.5.9" evidence="2"/>
<dbReference type="InterPro" id="IPR023753">
    <property type="entry name" value="FAD/NAD-binding_dom"/>
</dbReference>
<evidence type="ECO:0000256" key="4">
    <source>
        <dbReference type="ARBA" id="ARBA00022827"/>
    </source>
</evidence>
<accession>D0LIZ4</accession>
<keyword evidence="10" id="KW-0472">Membrane</keyword>
<dbReference type="Pfam" id="PF07992">
    <property type="entry name" value="Pyr_redox_2"/>
    <property type="match status" value="1"/>
</dbReference>
<dbReference type="PRINTS" id="PR00368">
    <property type="entry name" value="FADPNR"/>
</dbReference>
<feature type="domain" description="External alternative NADH-ubiquinone oxidoreductase-like C-terminal" evidence="12">
    <location>
        <begin position="360"/>
        <end position="416"/>
    </location>
</feature>
<dbReference type="RefSeq" id="WP_012825650.1">
    <property type="nucleotide sequence ID" value="NC_013440.1"/>
</dbReference>
<feature type="domain" description="FAD/NAD(P)-binding" evidence="11">
    <location>
        <begin position="16"/>
        <end position="335"/>
    </location>
</feature>
<proteinExistence type="inferred from homology"/>
<dbReference type="HOGENOM" id="CLU_021377_7_1_7"/>
<gene>
    <name evidence="13" type="ordered locus">Hoch_0382</name>
</gene>
<sequence>MATREHTSEYSGARPRVVIIGGGFGGLYAARTLAGSDVEVLVIDRENFHTFTPLLYQVATSALDPSEIAYPLRTIFRKEKNIRCLRGEVCELRPGAKRVVVEVEGQRQEEPYDYLILAAGSVTNFFGNDNIAARSFDLKALGDAVRLRNHILKLFERATWTPDPEARLALTTMVVVGGGPTGLETAGALYELYNNVLAKEFPGQDLEVRVLLVEAGEELLDPYPPSLRQAALEQVRSLGVDVVFKNPVVDVTPEHVELKDGTRIATCTLVWAAGVSASPLGDQLGVDLAWQKRVPVEPSLQIKGEPDIYCVGDMAYLEDEAGKPYPGVIQVARQQSIRAAENILNRLSQVEQEPFQYRDLGTMATIGRRRAVAWLFNKIRLRGILAWLAWVVLHLVMLMGFRNRLNVFVNWMWNYLTYDRSVRIILEPQQGAPSARPDVPRELGKPAPFGPETMADVPVGISDASEIQERADADAASA</sequence>
<dbReference type="STRING" id="502025.Hoch_0382"/>
<evidence type="ECO:0000256" key="1">
    <source>
        <dbReference type="ARBA" id="ARBA00005272"/>
    </source>
</evidence>
<keyword evidence="6" id="KW-0560">Oxidoreductase</keyword>
<dbReference type="PANTHER" id="PTHR43706">
    <property type="entry name" value="NADH DEHYDROGENASE"/>
    <property type="match status" value="1"/>
</dbReference>